<dbReference type="RefSeq" id="WP_015790554.1">
    <property type="nucleotide sequence ID" value="NC_013158.1"/>
</dbReference>
<dbReference type="eggNOG" id="arCOG15097">
    <property type="taxonomic scope" value="Archaea"/>
</dbReference>
<dbReference type="KEGG" id="hut:Huta_2831"/>
<proteinExistence type="predicted"/>
<organism evidence="2 3">
    <name type="scientific">Halorhabdus utahensis (strain DSM 12940 / JCM 11049 / AX-2)</name>
    <dbReference type="NCBI Taxonomy" id="519442"/>
    <lineage>
        <taxon>Archaea</taxon>
        <taxon>Methanobacteriati</taxon>
        <taxon>Methanobacteriota</taxon>
        <taxon>Stenosarchaea group</taxon>
        <taxon>Halobacteria</taxon>
        <taxon>Halobacteriales</taxon>
        <taxon>Haloarculaceae</taxon>
        <taxon>Halorhabdus</taxon>
    </lineage>
</organism>
<evidence type="ECO:0000313" key="3">
    <source>
        <dbReference type="Proteomes" id="UP000002071"/>
    </source>
</evidence>
<evidence type="ECO:0000313" key="2">
    <source>
        <dbReference type="EMBL" id="ACV12992.1"/>
    </source>
</evidence>
<sequence>MSCKSRSSQPSEASFTTTQLSTDETAEDALLTQTKRYTFYWQIGPNGPELLRVSDFDGTNVTASVDPPDDMYERLRQNSGQDI</sequence>
<gene>
    <name evidence="2" type="ordered locus">Huta_2831</name>
</gene>
<protein>
    <submittedName>
        <fullName evidence="2">Uncharacterized protein</fullName>
    </submittedName>
</protein>
<evidence type="ECO:0000256" key="1">
    <source>
        <dbReference type="SAM" id="MobiDB-lite"/>
    </source>
</evidence>
<feature type="region of interest" description="Disordered" evidence="1">
    <location>
        <begin position="61"/>
        <end position="83"/>
    </location>
</feature>
<dbReference type="HOGENOM" id="CLU_2534607_0_0_2"/>
<dbReference type="AlphaFoldDB" id="C7NQH5"/>
<dbReference type="GeneID" id="8385138"/>
<accession>C7NQH5</accession>
<keyword evidence="3" id="KW-1185">Reference proteome</keyword>
<feature type="region of interest" description="Disordered" evidence="1">
    <location>
        <begin position="1"/>
        <end position="23"/>
    </location>
</feature>
<dbReference type="OrthoDB" id="230584at2157"/>
<dbReference type="Proteomes" id="UP000002071">
    <property type="component" value="Chromosome"/>
</dbReference>
<dbReference type="EMBL" id="CP001687">
    <property type="protein sequence ID" value="ACV12992.1"/>
    <property type="molecule type" value="Genomic_DNA"/>
</dbReference>
<reference evidence="2 3" key="1">
    <citation type="journal article" date="2009" name="Stand. Genomic Sci.">
        <title>Complete genome sequence of Halorhabdus utahensis type strain (AX-2).</title>
        <authorList>
            <person name="Anderson I."/>
            <person name="Tindall B.J."/>
            <person name="Pomrenke H."/>
            <person name="Goker M."/>
            <person name="Lapidus A."/>
            <person name="Nolan M."/>
            <person name="Copeland A."/>
            <person name="Glavina Del Rio T."/>
            <person name="Chen F."/>
            <person name="Tice H."/>
            <person name="Cheng J.F."/>
            <person name="Lucas S."/>
            <person name="Chertkov O."/>
            <person name="Bruce D."/>
            <person name="Brettin T."/>
            <person name="Detter J.C."/>
            <person name="Han C."/>
            <person name="Goodwin L."/>
            <person name="Land M."/>
            <person name="Hauser L."/>
            <person name="Chang Y.J."/>
            <person name="Jeffries C.D."/>
            <person name="Pitluck S."/>
            <person name="Pati A."/>
            <person name="Mavromatis K."/>
            <person name="Ivanova N."/>
            <person name="Ovchinnikova G."/>
            <person name="Chen A."/>
            <person name="Palaniappan K."/>
            <person name="Chain P."/>
            <person name="Rohde M."/>
            <person name="Bristow J."/>
            <person name="Eisen J.A."/>
            <person name="Markowitz V."/>
            <person name="Hugenholtz P."/>
            <person name="Kyrpides N.C."/>
            <person name="Klenk H.P."/>
        </authorList>
    </citation>
    <scope>NUCLEOTIDE SEQUENCE [LARGE SCALE GENOMIC DNA]</scope>
    <source>
        <strain evidence="3">DSM 12940 / JCM 11049 / AX-2</strain>
    </source>
</reference>
<name>C7NQH5_HALUD</name>